<dbReference type="InterPro" id="IPR037152">
    <property type="entry name" value="L-asparaginase_N_sf"/>
</dbReference>
<feature type="binding site" evidence="5">
    <location>
        <position position="61"/>
    </location>
    <ligand>
        <name>substrate</name>
    </ligand>
</feature>
<feature type="active site" evidence="6">
    <location>
        <position position="15"/>
    </location>
</feature>
<organism evidence="10 11">
    <name type="scientific">Sinobacterium caligoides</name>
    <dbReference type="NCBI Taxonomy" id="933926"/>
    <lineage>
        <taxon>Bacteria</taxon>
        <taxon>Pseudomonadati</taxon>
        <taxon>Pseudomonadota</taxon>
        <taxon>Gammaproteobacteria</taxon>
        <taxon>Cellvibrionales</taxon>
        <taxon>Spongiibacteraceae</taxon>
        <taxon>Sinobacterium</taxon>
    </lineage>
</organism>
<dbReference type="PANTHER" id="PTHR11707">
    <property type="entry name" value="L-ASPARAGINASE"/>
    <property type="match status" value="1"/>
</dbReference>
<dbReference type="CDD" id="cd08963">
    <property type="entry name" value="L-asparaginase_I"/>
    <property type="match status" value="1"/>
</dbReference>
<feature type="domain" description="Asparaginase/glutaminase C-terminal" evidence="9">
    <location>
        <begin position="218"/>
        <end position="332"/>
    </location>
</feature>
<dbReference type="PROSITE" id="PS00917">
    <property type="entry name" value="ASN_GLN_ASE_2"/>
    <property type="match status" value="1"/>
</dbReference>
<dbReference type="InterPro" id="IPR041725">
    <property type="entry name" value="L-asparaginase_I"/>
</dbReference>
<dbReference type="SUPFAM" id="SSF53774">
    <property type="entry name" value="Glutaminase/Asparaginase"/>
    <property type="match status" value="1"/>
</dbReference>
<gene>
    <name evidence="10" type="ORF">EDC56_2379</name>
</gene>
<dbReference type="Gene3D" id="3.40.50.1170">
    <property type="entry name" value="L-asparaginase, N-terminal domain"/>
    <property type="match status" value="1"/>
</dbReference>
<feature type="domain" description="L-asparaginase N-terminal" evidence="8">
    <location>
        <begin position="6"/>
        <end position="186"/>
    </location>
</feature>
<dbReference type="Gene3D" id="3.40.50.40">
    <property type="match status" value="1"/>
</dbReference>
<evidence type="ECO:0000259" key="9">
    <source>
        <dbReference type="Pfam" id="PF17763"/>
    </source>
</evidence>
<keyword evidence="11" id="KW-1185">Reference proteome</keyword>
<comment type="similarity">
    <text evidence="1">Belongs to the asparaginase 1 family.</text>
</comment>
<dbReference type="RefSeq" id="WP_123712679.1">
    <property type="nucleotide sequence ID" value="NZ_RKHR01000004.1"/>
</dbReference>
<dbReference type="PRINTS" id="PR00139">
    <property type="entry name" value="ASNGLNASE"/>
</dbReference>
<feature type="active site" evidence="7">
    <location>
        <position position="92"/>
    </location>
</feature>
<evidence type="ECO:0000256" key="1">
    <source>
        <dbReference type="ARBA" id="ARBA00010518"/>
    </source>
</evidence>
<feature type="active site" description="O-isoaspartyl threonine intermediate" evidence="4">
    <location>
        <position position="15"/>
    </location>
</feature>
<dbReference type="GO" id="GO:0009066">
    <property type="term" value="P:aspartate family amino acid metabolic process"/>
    <property type="evidence" value="ECO:0007669"/>
    <property type="project" value="UniProtKB-ARBA"/>
</dbReference>
<evidence type="ECO:0000259" key="8">
    <source>
        <dbReference type="Pfam" id="PF00710"/>
    </source>
</evidence>
<dbReference type="Pfam" id="PF00710">
    <property type="entry name" value="Asparaginase"/>
    <property type="match status" value="1"/>
</dbReference>
<dbReference type="PROSITE" id="PS00144">
    <property type="entry name" value="ASN_GLN_ASE_1"/>
    <property type="match status" value="1"/>
</dbReference>
<dbReference type="SMART" id="SM00870">
    <property type="entry name" value="Asparaginase"/>
    <property type="match status" value="1"/>
</dbReference>
<dbReference type="Proteomes" id="UP000275394">
    <property type="component" value="Unassembled WGS sequence"/>
</dbReference>
<dbReference type="Pfam" id="PF17763">
    <property type="entry name" value="Asparaginase_C"/>
    <property type="match status" value="1"/>
</dbReference>
<feature type="binding site" evidence="5">
    <location>
        <begin position="92"/>
        <end position="93"/>
    </location>
    <ligand>
        <name>substrate</name>
    </ligand>
</feature>
<accession>A0A3N2DQ64</accession>
<dbReference type="InterPro" id="IPR040919">
    <property type="entry name" value="Asparaginase_C"/>
</dbReference>
<dbReference type="PIRSF" id="PIRSF001220">
    <property type="entry name" value="L-ASNase_gatD"/>
    <property type="match status" value="1"/>
</dbReference>
<dbReference type="InterPro" id="IPR027473">
    <property type="entry name" value="L-asparaginase_C"/>
</dbReference>
<evidence type="ECO:0000256" key="5">
    <source>
        <dbReference type="PIRSR" id="PIRSR001220-2"/>
    </source>
</evidence>
<dbReference type="PROSITE" id="PS51732">
    <property type="entry name" value="ASN_GLN_ASE_3"/>
    <property type="match status" value="1"/>
</dbReference>
<dbReference type="FunFam" id="3.40.50.40:FF:000001">
    <property type="entry name" value="L-asparaginase 1"/>
    <property type="match status" value="1"/>
</dbReference>
<evidence type="ECO:0000256" key="4">
    <source>
        <dbReference type="PIRSR" id="PIRSR001220-1"/>
    </source>
</evidence>
<protein>
    <recommendedName>
        <fullName evidence="2">asparaginase</fullName>
        <ecNumber evidence="2">3.5.1.1</ecNumber>
    </recommendedName>
</protein>
<evidence type="ECO:0000256" key="7">
    <source>
        <dbReference type="PROSITE-ProRule" id="PRU10100"/>
    </source>
</evidence>
<dbReference type="InterPro" id="IPR027475">
    <property type="entry name" value="Asparaginase/glutaminase_AS2"/>
</dbReference>
<sequence length="344" mass="37431">MPKRANILMIYTGGTIGMKKTPKGYMPESGYLQSLMANQRELNGEHLPKYTVIELKPLLDSSNMAPSDWVKIAQTVHDNYADYDGFLVIHGTDTMAYSSSAASFLLEQLDKPVIFTGSQIPMQEFRNDGVENLLATLLYLQQYCFYLSGVFLCFAGKLMRGNRVTKVSAKTYEGFASPNLSPVGEAGIGCDLGLEWSLVSRVENHSDELPDIIARPVQVGVFKLYPGMTPAFVRAVLAAPMQGMVLECYGAGNGPDGNAEIMAEIKAAADRGVVLVAVTQPQIGNINLDLYAAGVALRDVGVVSGFDMTTEAALTKLYYLLSKYDDIETVKHQITVSLAGELTR</sequence>
<evidence type="ECO:0000256" key="2">
    <source>
        <dbReference type="ARBA" id="ARBA00012920"/>
    </source>
</evidence>
<dbReference type="GO" id="GO:0004067">
    <property type="term" value="F:asparaginase activity"/>
    <property type="evidence" value="ECO:0007669"/>
    <property type="project" value="UniProtKB-UniRule"/>
</dbReference>
<dbReference type="InterPro" id="IPR027474">
    <property type="entry name" value="L-asparaginase_N"/>
</dbReference>
<reference evidence="10 11" key="1">
    <citation type="submission" date="2018-11" db="EMBL/GenBank/DDBJ databases">
        <title>Genomic Encyclopedia of Type Strains, Phase IV (KMG-IV): sequencing the most valuable type-strain genomes for metagenomic binning, comparative biology and taxonomic classification.</title>
        <authorList>
            <person name="Goeker M."/>
        </authorList>
    </citation>
    <scope>NUCLEOTIDE SEQUENCE [LARGE SCALE GENOMIC DNA]</scope>
    <source>
        <strain evidence="10 11">DSM 100316</strain>
    </source>
</reference>
<dbReference type="AlphaFoldDB" id="A0A3N2DQ64"/>
<evidence type="ECO:0000256" key="6">
    <source>
        <dbReference type="PROSITE-ProRule" id="PRU10099"/>
    </source>
</evidence>
<dbReference type="InterPro" id="IPR020827">
    <property type="entry name" value="Asparaginase/glutaminase_AS1"/>
</dbReference>
<dbReference type="InterPro" id="IPR006033">
    <property type="entry name" value="AsnA_fam"/>
</dbReference>
<dbReference type="FunFam" id="3.40.50.1170:FF:000001">
    <property type="entry name" value="L-asparaginase 2"/>
    <property type="match status" value="1"/>
</dbReference>
<dbReference type="SFLD" id="SFLDS00057">
    <property type="entry name" value="Glutaminase/Asparaginase"/>
    <property type="match status" value="1"/>
</dbReference>
<keyword evidence="3" id="KW-0378">Hydrolase</keyword>
<dbReference type="InterPro" id="IPR036152">
    <property type="entry name" value="Asp/glu_Ase-like_sf"/>
</dbReference>
<evidence type="ECO:0000313" key="11">
    <source>
        <dbReference type="Proteomes" id="UP000275394"/>
    </source>
</evidence>
<dbReference type="EC" id="3.5.1.1" evidence="2"/>
<name>A0A3N2DQ64_9GAMM</name>
<dbReference type="NCBIfam" id="TIGR00519">
    <property type="entry name" value="asnASE_I"/>
    <property type="match status" value="1"/>
</dbReference>
<dbReference type="InterPro" id="IPR006034">
    <property type="entry name" value="Asparaginase/glutaminase-like"/>
</dbReference>
<dbReference type="PANTHER" id="PTHR11707:SF28">
    <property type="entry name" value="60 KDA LYSOPHOSPHOLIPASE"/>
    <property type="match status" value="1"/>
</dbReference>
<comment type="caution">
    <text evidence="10">The sequence shown here is derived from an EMBL/GenBank/DDBJ whole genome shotgun (WGS) entry which is preliminary data.</text>
</comment>
<dbReference type="PIRSF" id="PIRSF500176">
    <property type="entry name" value="L_ASNase"/>
    <property type="match status" value="1"/>
</dbReference>
<evidence type="ECO:0000256" key="3">
    <source>
        <dbReference type="ARBA" id="ARBA00022801"/>
    </source>
</evidence>
<evidence type="ECO:0000313" key="10">
    <source>
        <dbReference type="EMBL" id="ROS01930.1"/>
    </source>
</evidence>
<dbReference type="EMBL" id="RKHR01000004">
    <property type="protein sequence ID" value="ROS01930.1"/>
    <property type="molecule type" value="Genomic_DNA"/>
</dbReference>
<proteinExistence type="inferred from homology"/>
<dbReference type="OrthoDB" id="9788068at2"/>